<sequence>MKDMKAAETLLESKGYYISNQFDGFTTLPDEYELSDVNGNVVIDHLSEAQILQISEIL</sequence>
<protein>
    <submittedName>
        <fullName evidence="1">Uncharacterized protein</fullName>
    </submittedName>
</protein>
<evidence type="ECO:0000313" key="2">
    <source>
        <dbReference type="Proteomes" id="UP000095495"/>
    </source>
</evidence>
<evidence type="ECO:0000313" key="1">
    <source>
        <dbReference type="EMBL" id="CUN13371.1"/>
    </source>
</evidence>
<reference evidence="1 2" key="1">
    <citation type="submission" date="2015-09" db="EMBL/GenBank/DDBJ databases">
        <authorList>
            <consortium name="Pathogen Informatics"/>
        </authorList>
    </citation>
    <scope>NUCLEOTIDE SEQUENCE [LARGE SCALE GENOMIC DNA]</scope>
    <source>
        <strain evidence="1 2">2789STDY5608863</strain>
    </source>
</reference>
<proteinExistence type="predicted"/>
<dbReference type="EMBL" id="CYXV01000014">
    <property type="protein sequence ID" value="CUN13371.1"/>
    <property type="molecule type" value="Genomic_DNA"/>
</dbReference>
<dbReference type="RefSeq" id="WP_156337594.1">
    <property type="nucleotide sequence ID" value="NZ_CYXV01000014.1"/>
</dbReference>
<gene>
    <name evidence="1" type="ORF">ERS852420_02915</name>
</gene>
<name>A0A173UEJ5_9FIRM</name>
<dbReference type="AlphaFoldDB" id="A0A173UEJ5"/>
<organism evidence="1 2">
    <name type="scientific">Roseburia faecis</name>
    <dbReference type="NCBI Taxonomy" id="301302"/>
    <lineage>
        <taxon>Bacteria</taxon>
        <taxon>Bacillati</taxon>
        <taxon>Bacillota</taxon>
        <taxon>Clostridia</taxon>
        <taxon>Lachnospirales</taxon>
        <taxon>Lachnospiraceae</taxon>
        <taxon>Roseburia</taxon>
    </lineage>
</organism>
<dbReference type="Proteomes" id="UP000095495">
    <property type="component" value="Unassembled WGS sequence"/>
</dbReference>
<accession>A0A173UEJ5</accession>